<gene>
    <name evidence="3" type="ORF">ASPSYDRAFT_89406</name>
</gene>
<dbReference type="GeneID" id="63768235"/>
<dbReference type="Pfam" id="PF07859">
    <property type="entry name" value="Abhydrolase_3"/>
    <property type="match status" value="1"/>
</dbReference>
<evidence type="ECO:0000313" key="3">
    <source>
        <dbReference type="EMBL" id="OJJ58673.1"/>
    </source>
</evidence>
<dbReference type="Gene3D" id="3.40.50.1820">
    <property type="entry name" value="alpha/beta hydrolase"/>
    <property type="match status" value="1"/>
</dbReference>
<dbReference type="PRINTS" id="PR00111">
    <property type="entry name" value="ABHYDROLASE"/>
</dbReference>
<dbReference type="OrthoDB" id="19653at2759"/>
<reference evidence="4" key="1">
    <citation type="journal article" date="2017" name="Genome Biol.">
        <title>Comparative genomics reveals high biological diversity and specific adaptations in the industrially and medically important fungal genus Aspergillus.</title>
        <authorList>
            <person name="de Vries R.P."/>
            <person name="Riley R."/>
            <person name="Wiebenga A."/>
            <person name="Aguilar-Osorio G."/>
            <person name="Amillis S."/>
            <person name="Uchima C.A."/>
            <person name="Anderluh G."/>
            <person name="Asadollahi M."/>
            <person name="Askin M."/>
            <person name="Barry K."/>
            <person name="Battaglia E."/>
            <person name="Bayram O."/>
            <person name="Benocci T."/>
            <person name="Braus-Stromeyer S.A."/>
            <person name="Caldana C."/>
            <person name="Canovas D."/>
            <person name="Cerqueira G.C."/>
            <person name="Chen F."/>
            <person name="Chen W."/>
            <person name="Choi C."/>
            <person name="Clum A."/>
            <person name="Dos Santos R.A."/>
            <person name="Damasio A.R."/>
            <person name="Diallinas G."/>
            <person name="Emri T."/>
            <person name="Fekete E."/>
            <person name="Flipphi M."/>
            <person name="Freyberg S."/>
            <person name="Gallo A."/>
            <person name="Gournas C."/>
            <person name="Habgood R."/>
            <person name="Hainaut M."/>
            <person name="Harispe M.L."/>
            <person name="Henrissat B."/>
            <person name="Hilden K.S."/>
            <person name="Hope R."/>
            <person name="Hossain A."/>
            <person name="Karabika E."/>
            <person name="Karaffa L."/>
            <person name="Karanyi Z."/>
            <person name="Krasevec N."/>
            <person name="Kuo A."/>
            <person name="Kusch H."/>
            <person name="LaButti K."/>
            <person name="Lagendijk E.L."/>
            <person name="Lapidus A."/>
            <person name="Levasseur A."/>
            <person name="Lindquist E."/>
            <person name="Lipzen A."/>
            <person name="Logrieco A.F."/>
            <person name="MacCabe A."/>
            <person name="Maekelae M.R."/>
            <person name="Malavazi I."/>
            <person name="Melin P."/>
            <person name="Meyer V."/>
            <person name="Mielnichuk N."/>
            <person name="Miskei M."/>
            <person name="Molnar A.P."/>
            <person name="Mule G."/>
            <person name="Ngan C.Y."/>
            <person name="Orejas M."/>
            <person name="Orosz E."/>
            <person name="Ouedraogo J.P."/>
            <person name="Overkamp K.M."/>
            <person name="Park H.-S."/>
            <person name="Perrone G."/>
            <person name="Piumi F."/>
            <person name="Punt P.J."/>
            <person name="Ram A.F."/>
            <person name="Ramon A."/>
            <person name="Rauscher S."/>
            <person name="Record E."/>
            <person name="Riano-Pachon D.M."/>
            <person name="Robert V."/>
            <person name="Roehrig J."/>
            <person name="Ruller R."/>
            <person name="Salamov A."/>
            <person name="Salih N.S."/>
            <person name="Samson R.A."/>
            <person name="Sandor E."/>
            <person name="Sanguinetti M."/>
            <person name="Schuetze T."/>
            <person name="Sepcic K."/>
            <person name="Shelest E."/>
            <person name="Sherlock G."/>
            <person name="Sophianopoulou V."/>
            <person name="Squina F.M."/>
            <person name="Sun H."/>
            <person name="Susca A."/>
            <person name="Todd R.B."/>
            <person name="Tsang A."/>
            <person name="Unkles S.E."/>
            <person name="van de Wiele N."/>
            <person name="van Rossen-Uffink D."/>
            <person name="Oliveira J.V."/>
            <person name="Vesth T.C."/>
            <person name="Visser J."/>
            <person name="Yu J.-H."/>
            <person name="Zhou M."/>
            <person name="Andersen M.R."/>
            <person name="Archer D.B."/>
            <person name="Baker S.E."/>
            <person name="Benoit I."/>
            <person name="Brakhage A.A."/>
            <person name="Braus G.H."/>
            <person name="Fischer R."/>
            <person name="Frisvad J.C."/>
            <person name="Goldman G.H."/>
            <person name="Houbraken J."/>
            <person name="Oakley B."/>
            <person name="Pocsi I."/>
            <person name="Scazzocchio C."/>
            <person name="Seiboth B."/>
            <person name="vanKuyk P.A."/>
            <person name="Wortman J."/>
            <person name="Dyer P.S."/>
            <person name="Grigoriev I.V."/>
        </authorList>
    </citation>
    <scope>NUCLEOTIDE SEQUENCE [LARGE SCALE GENOMIC DNA]</scope>
    <source>
        <strain evidence="4">CBS 593.65</strain>
    </source>
</reference>
<evidence type="ECO:0000259" key="2">
    <source>
        <dbReference type="Pfam" id="PF07859"/>
    </source>
</evidence>
<dbReference type="PANTHER" id="PTHR48081">
    <property type="entry name" value="AB HYDROLASE SUPERFAMILY PROTEIN C4A8.06C"/>
    <property type="match status" value="1"/>
</dbReference>
<evidence type="ECO:0000313" key="4">
    <source>
        <dbReference type="Proteomes" id="UP000184356"/>
    </source>
</evidence>
<dbReference type="GO" id="GO:0016787">
    <property type="term" value="F:hydrolase activity"/>
    <property type="evidence" value="ECO:0007669"/>
    <property type="project" value="UniProtKB-KW"/>
</dbReference>
<dbReference type="InterPro" id="IPR050300">
    <property type="entry name" value="GDXG_lipolytic_enzyme"/>
</dbReference>
<dbReference type="EMBL" id="KV878586">
    <property type="protein sequence ID" value="OJJ58673.1"/>
    <property type="molecule type" value="Genomic_DNA"/>
</dbReference>
<protein>
    <recommendedName>
        <fullName evidence="2">Alpha/beta hydrolase fold-3 domain-containing protein</fullName>
    </recommendedName>
</protein>
<dbReference type="VEuPathDB" id="FungiDB:ASPSYDRAFT_89406"/>
<feature type="domain" description="Alpha/beta hydrolase fold-3" evidence="2">
    <location>
        <begin position="66"/>
        <end position="180"/>
    </location>
</feature>
<dbReference type="SUPFAM" id="SSF53474">
    <property type="entry name" value="alpha/beta-Hydrolases"/>
    <property type="match status" value="1"/>
</dbReference>
<dbReference type="InterPro" id="IPR029058">
    <property type="entry name" value="AB_hydrolase_fold"/>
</dbReference>
<evidence type="ECO:0000256" key="1">
    <source>
        <dbReference type="ARBA" id="ARBA00022801"/>
    </source>
</evidence>
<keyword evidence="1" id="KW-0378">Hydrolase</keyword>
<sequence length="338" mass="37071">MAPGTPDPFSKLMLSLSALNVDKYGAFKVINTNYKTVDQIGTAIRADILIPRTLLSKRTVSPSPIIVRIHGGFLVTGSSLYPPWFSDWILEYAIQNNAIIVSPSYRLLPDGAIDEAINKAGHDNIKPDVDKTLLVGESAGGYLAMQLALSYPSHIRAVIGAYPILDLKSRFYTEAYSKPIIGVPNVSSDIIEKHLAALRDSRSPSIVTAADSPERLRLAFSIFQYGRLFEFLRPADGGGDPRFFPMDRVERLAVLGRLELPPLFLFHGEQDSAVPAEGTRKFASLLQGLGHKGDVKVYIQDGDHGFDYNATLETGWLKDGLGMISKAWIGCNDNISHL</sequence>
<keyword evidence="4" id="KW-1185">Reference proteome</keyword>
<dbReference type="InterPro" id="IPR000073">
    <property type="entry name" value="AB_hydrolase_1"/>
</dbReference>
<dbReference type="STRING" id="1036612.A0A1L9TH88"/>
<name>A0A1L9TH88_9EURO</name>
<proteinExistence type="predicted"/>
<organism evidence="3 4">
    <name type="scientific">Aspergillus sydowii CBS 593.65</name>
    <dbReference type="NCBI Taxonomy" id="1036612"/>
    <lineage>
        <taxon>Eukaryota</taxon>
        <taxon>Fungi</taxon>
        <taxon>Dikarya</taxon>
        <taxon>Ascomycota</taxon>
        <taxon>Pezizomycotina</taxon>
        <taxon>Eurotiomycetes</taxon>
        <taxon>Eurotiomycetidae</taxon>
        <taxon>Eurotiales</taxon>
        <taxon>Aspergillaceae</taxon>
        <taxon>Aspergillus</taxon>
        <taxon>Aspergillus subgen. Nidulantes</taxon>
    </lineage>
</organism>
<dbReference type="RefSeq" id="XP_040702479.1">
    <property type="nucleotide sequence ID" value="XM_040852162.1"/>
</dbReference>
<dbReference type="InterPro" id="IPR013094">
    <property type="entry name" value="AB_hydrolase_3"/>
</dbReference>
<dbReference type="Proteomes" id="UP000184356">
    <property type="component" value="Unassembled WGS sequence"/>
</dbReference>
<dbReference type="PANTHER" id="PTHR48081:SF3">
    <property type="entry name" value="ALPHA_BETA HYDROLASE FOLD-3 DOMAIN-CONTAINING PROTEIN"/>
    <property type="match status" value="1"/>
</dbReference>
<accession>A0A1L9TH88</accession>
<dbReference type="AlphaFoldDB" id="A0A1L9TH88"/>